<evidence type="ECO:0000313" key="9">
    <source>
        <dbReference type="EMBL" id="CEL65088.1"/>
    </source>
</evidence>
<gene>
    <name evidence="9" type="ORF">BN1204_009480</name>
</gene>
<feature type="domain" description="AP2-coincident C-terminal" evidence="8">
    <location>
        <begin position="1048"/>
        <end position="1200"/>
    </location>
</feature>
<feature type="compositionally biased region" description="Basic and acidic residues" evidence="6">
    <location>
        <begin position="848"/>
        <end position="857"/>
    </location>
</feature>
<organism evidence="9">
    <name type="scientific">Neospora caninum (strain Liverpool)</name>
    <dbReference type="NCBI Taxonomy" id="572307"/>
    <lineage>
        <taxon>Eukaryota</taxon>
        <taxon>Sar</taxon>
        <taxon>Alveolata</taxon>
        <taxon>Apicomplexa</taxon>
        <taxon>Conoidasida</taxon>
        <taxon>Coccidia</taxon>
        <taxon>Eucoccidiorida</taxon>
        <taxon>Eimeriorina</taxon>
        <taxon>Sarcocystidae</taxon>
        <taxon>Neospora</taxon>
    </lineage>
</organism>
<feature type="compositionally biased region" description="Acidic residues" evidence="6">
    <location>
        <begin position="1283"/>
        <end position="1295"/>
    </location>
</feature>
<sequence length="1574" mass="164540">MASPPRSNNRSAPSAGSLRRSPQDADQMLASALDVSQKKSSDVEPPLPLLPHGGRSWRSSGEVSPLPAPARIGSPRITATLCCSPSLASLAQRADMGSAPKDADVEAVNVLAPTSKGSASFPSAVGEMSSRASTSPSLLGGVFTGLSRSRTSSEQRPSSPRSVALPLAHAGASTAVSSAIALSPSLPVSSGALSGCLSLDQQKGVCETASGTCPDAALGRLAGAGAGPQLPSAVPSILSNVRPSSLFTSVTPGGAPAVPGSLSTTPALSAHPWASLASAYCSRETLLGRTGGGPSLVSGGAGFIPPGLQTPFHCGKGSQSNGSGQAHAGALGMQQMSHQPHGAVGHLHGRESLPKVVGVRYDKVNKTWRASWYDPQSKRRVERKFSVNKLGFINAYNMATECRKLQEQKLGLRDRTGRKQHQPSKTPSVVARPAGVLGSASLPTCMPQLELQRHQELLAQTSSWAASQSLSSDREKDALQPYLPFDFDRALNAHHLAAGIDAGSFPSPDASALAAFSAATDSFLSSQAALNPLEETQRSPVLPHQHHPLLTAPSYTAKPELHGGPRGISNMPDQQVQGPGLGHPPGGPIPETQSEASEIGICRSSTRSRKRKDAPEEITSPKSCGSAGPEGDRIPSGATDVTQDKAANAVLWTGGGTSRSRDPGRQLSTSPQQGEHEAESRSGNRRHAGGGQGVGQHCTLRISGQGASEIGTDAGKYEGVGQGAKLAGDDSCAPCGGEGQNSREKKEENTAKKPRRQSTNEESNLSKSGSKPRCRADGETTPDDEPADGASWMSKDTDKANVEEPTYRAGHTTSGPNSQRAGGDMSRSGRGDKSHPVIGDRTLSGNGRESKGGRPEGSEDALEVNSSFEKRHGRRGDGRELRDRDERVPFSRMGAECGGRHCGRHSAALQESSCDTSCCSRRWTCTCCGDDCQGFSRPVLRQSRHVKGECAGRESPLASAGYPVTRGRLPKKPDWKPSGESLEASSLSPSSSPHHPPTEEGGDLSGRESAACGHESGQTVAHGRGDRWISSCSLVPDTSSTPTGPLLILHLTKELVLLLLQSVQDALRALGPGCPFAEQFGKLESSADAFVSDRELEHVSRENPWRRDKKRRGDASPLRLEPTAAGEGNKGSERDTGCDISTEDARVCEAAIERHKDIVRMASNVNSLGRYTKIFRICIKTKQVPTQLPHLDLVQLLRQLLSLPRVEEETTRRLLPGSAPGADNAHSSASSTEGSSGYLSPAESWRRLPGTTRSGGGREEKGECDRSGVAPRGGRVSRVTTAETDEGDREEEEGGGSESVLPGPDGDNAREGVKLGGAHPSDGGSRDGERVGAQVHPSSRLSSSRRGCEDHEQEREEGGERGQTKHEHQAQACHSHNTRSKSNLAKGGSGCGGSRAGALHGGPTPCLSTHRHSRAAASRRGAYNTRQLSTEAPECVELNKARDAAAGKEERASGKTERNASSCSPGAANSAADSRGGPQIHRYLPAAAPAAERLSPLTSSQVSPSLPPSPKLPPSICFGDRVPPDSSGHSGDIGSSAPCSSEDGLIEGRDFDMAEGSSRGGEGAVQDSLAQLLL</sequence>
<name>A0A0F7U5M7_NEOCL</name>
<feature type="compositionally biased region" description="Polar residues" evidence="6">
    <location>
        <begin position="1336"/>
        <end position="1345"/>
    </location>
</feature>
<keyword evidence="2" id="KW-0805">Transcription regulation</keyword>
<feature type="compositionally biased region" description="Basic and acidic residues" evidence="6">
    <location>
        <begin position="1095"/>
        <end position="1114"/>
    </location>
</feature>
<feature type="compositionally biased region" description="Low complexity" evidence="6">
    <location>
        <begin position="1227"/>
        <end position="1240"/>
    </location>
</feature>
<feature type="compositionally biased region" description="Basic and acidic residues" evidence="6">
    <location>
        <begin position="875"/>
        <end position="888"/>
    </location>
</feature>
<comment type="subcellular location">
    <subcellularLocation>
        <location evidence="1">Nucleus</location>
    </subcellularLocation>
</comment>
<feature type="domain" description="AP2/ERF" evidence="7">
    <location>
        <begin position="354"/>
        <end position="404"/>
    </location>
</feature>
<feature type="region of interest" description="Disordered" evidence="6">
    <location>
        <begin position="1207"/>
        <end position="1574"/>
    </location>
</feature>
<evidence type="ECO:0000256" key="5">
    <source>
        <dbReference type="ARBA" id="ARBA00023242"/>
    </source>
</evidence>
<evidence type="ECO:0000256" key="6">
    <source>
        <dbReference type="SAM" id="MobiDB-lite"/>
    </source>
</evidence>
<feature type="compositionally biased region" description="Low complexity" evidence="6">
    <location>
        <begin position="978"/>
        <end position="993"/>
    </location>
</feature>
<evidence type="ECO:0000259" key="8">
    <source>
        <dbReference type="Pfam" id="PF14733"/>
    </source>
</evidence>
<feature type="region of interest" description="Disordered" evidence="6">
    <location>
        <begin position="141"/>
        <end position="163"/>
    </location>
</feature>
<dbReference type="InterPro" id="IPR028078">
    <property type="entry name" value="ACDC"/>
</dbReference>
<feature type="compositionally biased region" description="Polar residues" evidence="6">
    <location>
        <begin position="146"/>
        <end position="161"/>
    </location>
</feature>
<proteinExistence type="predicted"/>
<feature type="region of interest" description="Disordered" evidence="6">
    <location>
        <begin position="945"/>
        <end position="1022"/>
    </location>
</feature>
<accession>A0A0F7U5M7</accession>
<evidence type="ECO:0000256" key="3">
    <source>
        <dbReference type="ARBA" id="ARBA00023125"/>
    </source>
</evidence>
<dbReference type="Gene3D" id="1.20.5.2050">
    <property type="match status" value="1"/>
</dbReference>
<feature type="compositionally biased region" description="Low complexity" evidence="6">
    <location>
        <begin position="1525"/>
        <end position="1536"/>
    </location>
</feature>
<feature type="region of interest" description="Disordered" evidence="6">
    <location>
        <begin position="1095"/>
        <end position="1138"/>
    </location>
</feature>
<dbReference type="EMBL" id="LN714477">
    <property type="protein sequence ID" value="CEL65088.1"/>
    <property type="molecule type" value="Genomic_DNA"/>
</dbReference>
<feature type="compositionally biased region" description="Basic and acidic residues" evidence="6">
    <location>
        <begin position="1437"/>
        <end position="1458"/>
    </location>
</feature>
<feature type="compositionally biased region" description="Low complexity" evidence="6">
    <location>
        <begin position="1494"/>
        <end position="1504"/>
    </location>
</feature>
<dbReference type="Pfam" id="PF14733">
    <property type="entry name" value="ACDC"/>
    <property type="match status" value="1"/>
</dbReference>
<evidence type="ECO:0000259" key="7">
    <source>
        <dbReference type="Pfam" id="PF00847"/>
    </source>
</evidence>
<feature type="compositionally biased region" description="Basic and acidic residues" evidence="6">
    <location>
        <begin position="795"/>
        <end position="806"/>
    </location>
</feature>
<evidence type="ECO:0000256" key="2">
    <source>
        <dbReference type="ARBA" id="ARBA00023015"/>
    </source>
</evidence>
<feature type="compositionally biased region" description="Basic and acidic residues" evidence="6">
    <location>
        <begin position="741"/>
        <end position="751"/>
    </location>
</feature>
<reference evidence="9" key="1">
    <citation type="journal article" date="2015" name="PLoS ONE">
        <title>Comprehensive Evaluation of Toxoplasma gondii VEG and Neospora caninum LIV Genomes with Tachyzoite Stage Transcriptome and Proteome Defines Novel Transcript Features.</title>
        <authorList>
            <person name="Ramaprasad A."/>
            <person name="Mourier T."/>
            <person name="Naeem R."/>
            <person name="Malas T.B."/>
            <person name="Moussa E."/>
            <person name="Panigrahi A."/>
            <person name="Vermont S.J."/>
            <person name="Otto T.D."/>
            <person name="Wastling J."/>
            <person name="Pain A."/>
        </authorList>
    </citation>
    <scope>NUCLEOTIDE SEQUENCE</scope>
    <source>
        <strain evidence="9">Liverpool</strain>
    </source>
</reference>
<dbReference type="GO" id="GO:0005634">
    <property type="term" value="C:nucleus"/>
    <property type="evidence" value="ECO:0007669"/>
    <property type="project" value="UniProtKB-SubCell"/>
</dbReference>
<keyword evidence="5" id="KW-0539">Nucleus</keyword>
<keyword evidence="4" id="KW-0804">Transcription</keyword>
<feature type="compositionally biased region" description="Polar residues" evidence="6">
    <location>
        <begin position="1372"/>
        <end position="1383"/>
    </location>
</feature>
<evidence type="ECO:0000256" key="1">
    <source>
        <dbReference type="ARBA" id="ARBA00004123"/>
    </source>
</evidence>
<dbReference type="Pfam" id="PF00847">
    <property type="entry name" value="AP2"/>
    <property type="match status" value="1"/>
</dbReference>
<feature type="compositionally biased region" description="Polar residues" evidence="6">
    <location>
        <begin position="760"/>
        <end position="769"/>
    </location>
</feature>
<feature type="compositionally biased region" description="Basic and acidic residues" evidence="6">
    <location>
        <begin position="1256"/>
        <end position="1266"/>
    </location>
</feature>
<feature type="region of interest" description="Disordered" evidence="6">
    <location>
        <begin position="554"/>
        <end position="888"/>
    </location>
</feature>
<dbReference type="GO" id="GO:0003677">
    <property type="term" value="F:DNA binding"/>
    <property type="evidence" value="ECO:0007669"/>
    <property type="project" value="UniProtKB-KW"/>
</dbReference>
<feature type="region of interest" description="Disordered" evidence="6">
    <location>
        <begin position="1"/>
        <end position="68"/>
    </location>
</feature>
<feature type="compositionally biased region" description="Polar residues" evidence="6">
    <location>
        <begin position="811"/>
        <end position="820"/>
    </location>
</feature>
<keyword evidence="3" id="KW-0238">DNA-binding</keyword>
<evidence type="ECO:0000256" key="4">
    <source>
        <dbReference type="ARBA" id="ARBA00023163"/>
    </source>
</evidence>
<dbReference type="InterPro" id="IPR001471">
    <property type="entry name" value="AP2/ERF_dom"/>
</dbReference>
<protein>
    <submittedName>
        <fullName evidence="9">AP2 domain transcription factor AP2III-4</fullName>
    </submittedName>
</protein>
<feature type="compositionally biased region" description="Basic and acidic residues" evidence="6">
    <location>
        <begin position="1346"/>
        <end position="1369"/>
    </location>
</feature>
<dbReference type="GO" id="GO:0003700">
    <property type="term" value="F:DNA-binding transcription factor activity"/>
    <property type="evidence" value="ECO:0007669"/>
    <property type="project" value="InterPro"/>
</dbReference>
<feature type="compositionally biased region" description="Low complexity" evidence="6">
    <location>
        <begin position="1"/>
        <end position="15"/>
    </location>
</feature>